<evidence type="ECO:0000256" key="1">
    <source>
        <dbReference type="SAM" id="MobiDB-lite"/>
    </source>
</evidence>
<reference evidence="2 3" key="1">
    <citation type="submission" date="2019-04" db="EMBL/GenBank/DDBJ databases">
        <title>Niastella caeni sp. nov., isolated from activated sludge.</title>
        <authorList>
            <person name="Sheng M."/>
        </authorList>
    </citation>
    <scope>NUCLEOTIDE SEQUENCE [LARGE SCALE GENOMIC DNA]</scope>
    <source>
        <strain evidence="2 3">HX-2-15</strain>
    </source>
</reference>
<sequence length="410" mass="46244">MTTKYKILFMVDLLNEYYANLQCRDFSVLPSAETAQVLKNHQLLYKTIGNKLVVLVKVKTDAGSEDEPFVSMLTKTKFLFYLHLNQPVFTTITNIDADRMQMKQRYYFTNLHQNSAGANLHLSSKIADYDNFTPYKPGDLADNGAGTVYECIQSTAGGNNTTNANFWFSRGASQFVSSGDMLPFITGTNRFRTTAPATTFNIKVFGLNITNDQYDREIKITKHTVTSDKPTQDVLADLSELPPARYKVQINTDEFDVFVDDTAVYRNVFGVIEIFSHLPAASDFALLDAAGKVKDTVSGGTLQWLRYQIRFANRLAYWKYITPRKGVVAINDKTSTYTFSQMPSPPDPPEYFQSDRPIPLYEIPGLYDLELSSPVSDEPPSAPNPDPNISGMLSRQEPGKDYYCTIYLNY</sequence>
<comment type="caution">
    <text evidence="2">The sequence shown here is derived from an EMBL/GenBank/DDBJ whole genome shotgun (WGS) entry which is preliminary data.</text>
</comment>
<feature type="region of interest" description="Disordered" evidence="1">
    <location>
        <begin position="370"/>
        <end position="396"/>
    </location>
</feature>
<protein>
    <submittedName>
        <fullName evidence="2">Uncharacterized protein</fullName>
    </submittedName>
</protein>
<accession>A0A4S8HXU5</accession>
<evidence type="ECO:0000313" key="3">
    <source>
        <dbReference type="Proteomes" id="UP000306918"/>
    </source>
</evidence>
<keyword evidence="3" id="KW-1185">Reference proteome</keyword>
<dbReference type="RefSeq" id="WP_136575091.1">
    <property type="nucleotide sequence ID" value="NZ_STFF01000001.1"/>
</dbReference>
<organism evidence="2 3">
    <name type="scientific">Niastella caeni</name>
    <dbReference type="NCBI Taxonomy" id="2569763"/>
    <lineage>
        <taxon>Bacteria</taxon>
        <taxon>Pseudomonadati</taxon>
        <taxon>Bacteroidota</taxon>
        <taxon>Chitinophagia</taxon>
        <taxon>Chitinophagales</taxon>
        <taxon>Chitinophagaceae</taxon>
        <taxon>Niastella</taxon>
    </lineage>
</organism>
<proteinExistence type="predicted"/>
<name>A0A4S8HXU5_9BACT</name>
<evidence type="ECO:0000313" key="2">
    <source>
        <dbReference type="EMBL" id="THU40598.1"/>
    </source>
</evidence>
<dbReference type="OrthoDB" id="583528at2"/>
<dbReference type="Proteomes" id="UP000306918">
    <property type="component" value="Unassembled WGS sequence"/>
</dbReference>
<dbReference type="AlphaFoldDB" id="A0A4S8HXU5"/>
<dbReference type="EMBL" id="STFF01000001">
    <property type="protein sequence ID" value="THU40598.1"/>
    <property type="molecule type" value="Genomic_DNA"/>
</dbReference>
<gene>
    <name evidence="2" type="ORF">FAM09_00340</name>
</gene>